<dbReference type="PRINTS" id="PR00455">
    <property type="entry name" value="HTHTETR"/>
</dbReference>
<reference evidence="5" key="1">
    <citation type="journal article" date="2019" name="Int. J. Syst. Evol. Microbiol.">
        <title>The Global Catalogue of Microorganisms (GCM) 10K type strain sequencing project: providing services to taxonomists for standard genome sequencing and annotation.</title>
        <authorList>
            <consortium name="The Broad Institute Genomics Platform"/>
            <consortium name="The Broad Institute Genome Sequencing Center for Infectious Disease"/>
            <person name="Wu L."/>
            <person name="Ma J."/>
        </authorList>
    </citation>
    <scope>NUCLEOTIDE SEQUENCE [LARGE SCALE GENOMIC DNA]</scope>
    <source>
        <strain evidence="5">TISTR 1827</strain>
    </source>
</reference>
<dbReference type="InterPro" id="IPR001647">
    <property type="entry name" value="HTH_TetR"/>
</dbReference>
<dbReference type="Proteomes" id="UP001597493">
    <property type="component" value="Unassembled WGS sequence"/>
</dbReference>
<sequence length="209" mass="23741">MITCNLIVYGKELIPIAAMPSSSDKLLLAAIDLMAEKGYHNTTTKEIAAAAGLNEVTLFRHFGNKLNLLKAAFERYHYAGVMTKLFEEKLVYELVPDLLLVSRTYHETMLRNKKLIQISFKESDALPELHAFSRTHPEQLKKLLTEYFAAMAKKGKVLSDRPELLAVTFMWMNYGSFVSMLNNASSFPNIRLDDYIEESVRVFARGLTP</sequence>
<protein>
    <submittedName>
        <fullName evidence="4">TetR/AcrR family transcriptional regulator</fullName>
    </submittedName>
</protein>
<keyword evidence="5" id="KW-1185">Reference proteome</keyword>
<dbReference type="PROSITE" id="PS50977">
    <property type="entry name" value="HTH_TETR_2"/>
    <property type="match status" value="1"/>
</dbReference>
<dbReference type="RefSeq" id="WP_379274424.1">
    <property type="nucleotide sequence ID" value="NZ_JBHUGT010000023.1"/>
</dbReference>
<dbReference type="InterPro" id="IPR050109">
    <property type="entry name" value="HTH-type_TetR-like_transc_reg"/>
</dbReference>
<evidence type="ECO:0000256" key="1">
    <source>
        <dbReference type="ARBA" id="ARBA00023125"/>
    </source>
</evidence>
<dbReference type="PANTHER" id="PTHR30055:SF226">
    <property type="entry name" value="HTH-TYPE TRANSCRIPTIONAL REGULATOR PKSA"/>
    <property type="match status" value="1"/>
</dbReference>
<dbReference type="Gene3D" id="1.10.357.10">
    <property type="entry name" value="Tetracycline Repressor, domain 2"/>
    <property type="match status" value="1"/>
</dbReference>
<dbReference type="PANTHER" id="PTHR30055">
    <property type="entry name" value="HTH-TYPE TRANSCRIPTIONAL REGULATOR RUTR"/>
    <property type="match status" value="1"/>
</dbReference>
<accession>A0ABW5R0W9</accession>
<dbReference type="EMBL" id="JBHUMY010000014">
    <property type="protein sequence ID" value="MFD2661493.1"/>
    <property type="molecule type" value="Genomic_DNA"/>
</dbReference>
<name>A0ABW5R0W9_9BACL</name>
<evidence type="ECO:0000256" key="2">
    <source>
        <dbReference type="PROSITE-ProRule" id="PRU00335"/>
    </source>
</evidence>
<proteinExistence type="predicted"/>
<gene>
    <name evidence="4" type="ORF">ACFSW5_14665</name>
</gene>
<dbReference type="InterPro" id="IPR039536">
    <property type="entry name" value="TetR_C_Proteobacteria"/>
</dbReference>
<dbReference type="Pfam" id="PF14246">
    <property type="entry name" value="TetR_C_7"/>
    <property type="match status" value="1"/>
</dbReference>
<dbReference type="InterPro" id="IPR009057">
    <property type="entry name" value="Homeodomain-like_sf"/>
</dbReference>
<evidence type="ECO:0000313" key="5">
    <source>
        <dbReference type="Proteomes" id="UP001597493"/>
    </source>
</evidence>
<comment type="caution">
    <text evidence="4">The sequence shown here is derived from an EMBL/GenBank/DDBJ whole genome shotgun (WGS) entry which is preliminary data.</text>
</comment>
<evidence type="ECO:0000259" key="3">
    <source>
        <dbReference type="PROSITE" id="PS50977"/>
    </source>
</evidence>
<dbReference type="SUPFAM" id="SSF46689">
    <property type="entry name" value="Homeodomain-like"/>
    <property type="match status" value="1"/>
</dbReference>
<feature type="domain" description="HTH tetR-type" evidence="3">
    <location>
        <begin position="20"/>
        <end position="80"/>
    </location>
</feature>
<organism evidence="4 5">
    <name type="scientific">Paenibacillus thailandensis</name>
    <dbReference type="NCBI Taxonomy" id="393250"/>
    <lineage>
        <taxon>Bacteria</taxon>
        <taxon>Bacillati</taxon>
        <taxon>Bacillota</taxon>
        <taxon>Bacilli</taxon>
        <taxon>Bacillales</taxon>
        <taxon>Paenibacillaceae</taxon>
        <taxon>Paenibacillus</taxon>
    </lineage>
</organism>
<dbReference type="Pfam" id="PF00440">
    <property type="entry name" value="TetR_N"/>
    <property type="match status" value="1"/>
</dbReference>
<feature type="DNA-binding region" description="H-T-H motif" evidence="2">
    <location>
        <begin position="43"/>
        <end position="62"/>
    </location>
</feature>
<keyword evidence="1 2" id="KW-0238">DNA-binding</keyword>
<evidence type="ECO:0000313" key="4">
    <source>
        <dbReference type="EMBL" id="MFD2661493.1"/>
    </source>
</evidence>